<keyword evidence="9" id="KW-0511">Multifunctional enzyme</keyword>
<dbReference type="InterPro" id="IPR036291">
    <property type="entry name" value="NAD(P)-bd_dom_sf"/>
</dbReference>
<keyword evidence="5" id="KW-0521">NADP</keyword>
<dbReference type="InterPro" id="IPR050091">
    <property type="entry name" value="PKS_NRPS_Biosynth_Enz"/>
</dbReference>
<dbReference type="GO" id="GO:0006633">
    <property type="term" value="P:fatty acid biosynthetic process"/>
    <property type="evidence" value="ECO:0007669"/>
    <property type="project" value="UniProtKB-KW"/>
</dbReference>
<organism evidence="11 12">
    <name type="scientific">Elysia marginata</name>
    <dbReference type="NCBI Taxonomy" id="1093978"/>
    <lineage>
        <taxon>Eukaryota</taxon>
        <taxon>Metazoa</taxon>
        <taxon>Spiralia</taxon>
        <taxon>Lophotrochozoa</taxon>
        <taxon>Mollusca</taxon>
        <taxon>Gastropoda</taxon>
        <taxon>Heterobranchia</taxon>
        <taxon>Euthyneura</taxon>
        <taxon>Panpulmonata</taxon>
        <taxon>Sacoglossa</taxon>
        <taxon>Placobranchoidea</taxon>
        <taxon>Plakobranchidae</taxon>
        <taxon>Elysia</taxon>
    </lineage>
</organism>
<dbReference type="AlphaFoldDB" id="A0AAV4GNN6"/>
<dbReference type="InterPro" id="IPR009081">
    <property type="entry name" value="PP-bd_ACP"/>
</dbReference>
<keyword evidence="4" id="KW-0276">Fatty acid metabolism</keyword>
<dbReference type="SUPFAM" id="SSF51735">
    <property type="entry name" value="NAD(P)-binding Rossmann-fold domains"/>
    <property type="match status" value="2"/>
</dbReference>
<evidence type="ECO:0000256" key="9">
    <source>
        <dbReference type="ARBA" id="ARBA00023268"/>
    </source>
</evidence>
<keyword evidence="6" id="KW-0560">Oxidoreductase</keyword>
<protein>
    <submittedName>
        <fullName evidence="11">Fatty acid synthase</fullName>
    </submittedName>
</protein>
<keyword evidence="7" id="KW-0443">Lipid metabolism</keyword>
<keyword evidence="8" id="KW-0275">Fatty acid biosynthesis</keyword>
<evidence type="ECO:0000256" key="8">
    <source>
        <dbReference type="ARBA" id="ARBA00023160"/>
    </source>
</evidence>
<dbReference type="InterPro" id="IPR013968">
    <property type="entry name" value="PKS_KR"/>
</dbReference>
<dbReference type="PANTHER" id="PTHR43775">
    <property type="entry name" value="FATTY ACID SYNTHASE"/>
    <property type="match status" value="1"/>
</dbReference>
<dbReference type="InterPro" id="IPR036736">
    <property type="entry name" value="ACP-like_sf"/>
</dbReference>
<keyword evidence="1" id="KW-0596">Phosphopantetheine</keyword>
<evidence type="ECO:0000256" key="3">
    <source>
        <dbReference type="ARBA" id="ARBA00022553"/>
    </source>
</evidence>
<sequence length="528" mass="57531">GDTVLIHQGGSDVGQAAITIALNSGCDIFISTSGAAEIVSLKSMFPRLKDRNFCSFTDASFERHIKKETNGKGVGIVLNSTSGELLRASLRLLASRGRFLNLGPSTAQDAQLMFSGSGGWKDTSFHDINLDTLVTSQGPEWTELTSLVQKGIQSGLVKPLRRTVYSMDKLLEVFKGLEEGKGSGKPLIKIREEEAEKTTLPGRQTFEAVPRTFFYGLKSYVIIGGLGGFGLELAHWMTLRGARKLVLTSRNGITTGYQTRKIAFLKSLGAEVVVSAINVTSQEAADEVVKTATDLGPLGGIFNLGLNLRDALLVEQTAENYRQTLESKIQTTSLLDEISRSPNIRATLDHFVTFSSLSAGHGIPGQTNYGWGNSYMDRLCERRKIEGLPGLSIQWASVADVGFVGTKGNNVVIEGKWPQRMYNCLQVCDYFLSQNRPVVACHVLAEKAKAVVEGEESVLQQVAKAVGNVLGLKSVSSVDPDKAFLDLGLDSLMSVEIKQMLERDLELTLSTQEIQMMTFTQLMAMMKE</sequence>
<evidence type="ECO:0000256" key="5">
    <source>
        <dbReference type="ARBA" id="ARBA00022857"/>
    </source>
</evidence>
<dbReference type="GO" id="GO:0031177">
    <property type="term" value="F:phosphopantetheine binding"/>
    <property type="evidence" value="ECO:0007669"/>
    <property type="project" value="InterPro"/>
</dbReference>
<name>A0AAV4GNN6_9GAST</name>
<dbReference type="SMART" id="SM00829">
    <property type="entry name" value="PKS_ER"/>
    <property type="match status" value="1"/>
</dbReference>
<evidence type="ECO:0000256" key="7">
    <source>
        <dbReference type="ARBA" id="ARBA00023098"/>
    </source>
</evidence>
<dbReference type="Pfam" id="PF00550">
    <property type="entry name" value="PP-binding"/>
    <property type="match status" value="1"/>
</dbReference>
<dbReference type="InterPro" id="IPR020806">
    <property type="entry name" value="PKS_PP-bd"/>
</dbReference>
<evidence type="ECO:0000256" key="2">
    <source>
        <dbReference type="ARBA" id="ARBA00022516"/>
    </source>
</evidence>
<dbReference type="SMART" id="SM00822">
    <property type="entry name" value="PKS_KR"/>
    <property type="match status" value="1"/>
</dbReference>
<evidence type="ECO:0000313" key="12">
    <source>
        <dbReference type="Proteomes" id="UP000762676"/>
    </source>
</evidence>
<comment type="caution">
    <text evidence="11">The sequence shown here is derived from an EMBL/GenBank/DDBJ whole genome shotgun (WGS) entry which is preliminary data.</text>
</comment>
<dbReference type="GO" id="GO:0004312">
    <property type="term" value="F:fatty acid synthase activity"/>
    <property type="evidence" value="ECO:0007669"/>
    <property type="project" value="TreeGrafter"/>
</dbReference>
<evidence type="ECO:0000313" key="11">
    <source>
        <dbReference type="EMBL" id="GFR86859.1"/>
    </source>
</evidence>
<dbReference type="PROSITE" id="PS50075">
    <property type="entry name" value="CARRIER"/>
    <property type="match status" value="1"/>
</dbReference>
<dbReference type="Gene3D" id="3.40.50.720">
    <property type="entry name" value="NAD(P)-binding Rossmann-like Domain"/>
    <property type="match status" value="1"/>
</dbReference>
<dbReference type="GO" id="GO:0016491">
    <property type="term" value="F:oxidoreductase activity"/>
    <property type="evidence" value="ECO:0007669"/>
    <property type="project" value="UniProtKB-KW"/>
</dbReference>
<evidence type="ECO:0000256" key="1">
    <source>
        <dbReference type="ARBA" id="ARBA00022450"/>
    </source>
</evidence>
<dbReference type="Proteomes" id="UP000762676">
    <property type="component" value="Unassembled WGS sequence"/>
</dbReference>
<evidence type="ECO:0000256" key="4">
    <source>
        <dbReference type="ARBA" id="ARBA00022832"/>
    </source>
</evidence>
<dbReference type="InterPro" id="IPR020843">
    <property type="entry name" value="ER"/>
</dbReference>
<dbReference type="Gene3D" id="3.90.180.10">
    <property type="entry name" value="Medium-chain alcohol dehydrogenases, catalytic domain"/>
    <property type="match status" value="1"/>
</dbReference>
<dbReference type="InterPro" id="IPR057326">
    <property type="entry name" value="KR_dom"/>
</dbReference>
<dbReference type="SUPFAM" id="SSF47336">
    <property type="entry name" value="ACP-like"/>
    <property type="match status" value="1"/>
</dbReference>
<accession>A0AAV4GNN6</accession>
<reference evidence="11 12" key="1">
    <citation type="journal article" date="2021" name="Elife">
        <title>Chloroplast acquisition without the gene transfer in kleptoplastic sea slugs, Plakobranchus ocellatus.</title>
        <authorList>
            <person name="Maeda T."/>
            <person name="Takahashi S."/>
            <person name="Yoshida T."/>
            <person name="Shimamura S."/>
            <person name="Takaki Y."/>
            <person name="Nagai Y."/>
            <person name="Toyoda A."/>
            <person name="Suzuki Y."/>
            <person name="Arimoto A."/>
            <person name="Ishii H."/>
            <person name="Satoh N."/>
            <person name="Nishiyama T."/>
            <person name="Hasebe M."/>
            <person name="Maruyama T."/>
            <person name="Minagawa J."/>
            <person name="Obokata J."/>
            <person name="Shigenobu S."/>
        </authorList>
    </citation>
    <scope>NUCLEOTIDE SEQUENCE [LARGE SCALE GENOMIC DNA]</scope>
</reference>
<dbReference type="Gene3D" id="1.10.1200.10">
    <property type="entry name" value="ACP-like"/>
    <property type="match status" value="1"/>
</dbReference>
<keyword evidence="12" id="KW-1185">Reference proteome</keyword>
<keyword evidence="3" id="KW-0597">Phosphoprotein</keyword>
<evidence type="ECO:0000259" key="10">
    <source>
        <dbReference type="PROSITE" id="PS50075"/>
    </source>
</evidence>
<dbReference type="Pfam" id="PF08659">
    <property type="entry name" value="KR"/>
    <property type="match status" value="1"/>
</dbReference>
<evidence type="ECO:0000256" key="6">
    <source>
        <dbReference type="ARBA" id="ARBA00023002"/>
    </source>
</evidence>
<feature type="non-terminal residue" evidence="11">
    <location>
        <position position="1"/>
    </location>
</feature>
<dbReference type="SMART" id="SM00823">
    <property type="entry name" value="PKS_PP"/>
    <property type="match status" value="1"/>
</dbReference>
<proteinExistence type="predicted"/>
<gene>
    <name evidence="11" type="ORF">ElyMa_004208600</name>
</gene>
<feature type="domain" description="Carrier" evidence="10">
    <location>
        <begin position="456"/>
        <end position="528"/>
    </location>
</feature>
<dbReference type="EMBL" id="BMAT01008515">
    <property type="protein sequence ID" value="GFR86859.1"/>
    <property type="molecule type" value="Genomic_DNA"/>
</dbReference>
<dbReference type="PANTHER" id="PTHR43775:SF7">
    <property type="entry name" value="FATTY ACID SYNTHASE"/>
    <property type="match status" value="1"/>
</dbReference>
<dbReference type="Pfam" id="PF13602">
    <property type="entry name" value="ADH_zinc_N_2"/>
    <property type="match status" value="1"/>
</dbReference>
<keyword evidence="2" id="KW-0444">Lipid biosynthesis</keyword>